<feature type="transmembrane region" description="Helical" evidence="8">
    <location>
        <begin position="131"/>
        <end position="156"/>
    </location>
</feature>
<keyword evidence="10" id="KW-1185">Reference proteome</keyword>
<dbReference type="RefSeq" id="WP_113947928.1">
    <property type="nucleotide sequence ID" value="NZ_QNQU01000004.1"/>
</dbReference>
<keyword evidence="5" id="KW-0378">Hydrolase</keyword>
<accession>A0A366L936</accession>
<dbReference type="AlphaFoldDB" id="A0A366L936"/>
<dbReference type="GO" id="GO:0006508">
    <property type="term" value="P:proteolysis"/>
    <property type="evidence" value="ECO:0007669"/>
    <property type="project" value="UniProtKB-KW"/>
</dbReference>
<organism evidence="9 10">
    <name type="scientific">Pedobacter miscanthi</name>
    <dbReference type="NCBI Taxonomy" id="2259170"/>
    <lineage>
        <taxon>Bacteria</taxon>
        <taxon>Pseudomonadati</taxon>
        <taxon>Bacteroidota</taxon>
        <taxon>Sphingobacteriia</taxon>
        <taxon>Sphingobacteriales</taxon>
        <taxon>Sphingobacteriaceae</taxon>
        <taxon>Pedobacter</taxon>
    </lineage>
</organism>
<feature type="transmembrane region" description="Helical" evidence="8">
    <location>
        <begin position="20"/>
        <end position="38"/>
    </location>
</feature>
<evidence type="ECO:0000256" key="3">
    <source>
        <dbReference type="ARBA" id="ARBA00022670"/>
    </source>
</evidence>
<gene>
    <name evidence="9" type="ORF">DRW42_06025</name>
</gene>
<comment type="subcellular location">
    <subcellularLocation>
        <location evidence="1">Cell membrane</location>
        <topology evidence="1">Multi-pass membrane protein</topology>
    </subcellularLocation>
</comment>
<dbReference type="InterPro" id="IPR026392">
    <property type="entry name" value="Exo/Archaeosortase_dom"/>
</dbReference>
<sequence>MSEISQKEAKKQADKKAIKFIVALFVLYILFSQGNVFMNSVMSEGGKYHNAYIAQHFDYIQGLKTALIKPAVWIIKLFGFYAIHNEMDVMVVNGPYLRINYSCLGLGVMSFLAAFVLAFPAPWKSTFKMLVIGLVTIYVLNICRIAGLGLLFGFFQSQRNYFEYHHEIFNVIVYIIIFIMLYIWIKRNTRMPKKTNADQDTTATNNPQA</sequence>
<evidence type="ECO:0000256" key="4">
    <source>
        <dbReference type="ARBA" id="ARBA00022692"/>
    </source>
</evidence>
<evidence type="ECO:0008006" key="11">
    <source>
        <dbReference type="Google" id="ProtNLM"/>
    </source>
</evidence>
<reference evidence="9 10" key="1">
    <citation type="submission" date="2018-07" db="EMBL/GenBank/DDBJ databases">
        <title>A draft genome of a endophytic bacteria, a new species of Pedobacter.</title>
        <authorList>
            <person name="Zhang Z.D."/>
            <person name="Chen Z.J."/>
        </authorList>
    </citation>
    <scope>NUCLEOTIDE SEQUENCE [LARGE SCALE GENOMIC DNA]</scope>
    <source>
        <strain evidence="9 10">RS10</strain>
    </source>
</reference>
<dbReference type="GO" id="GO:0008233">
    <property type="term" value="F:peptidase activity"/>
    <property type="evidence" value="ECO:0007669"/>
    <property type="project" value="UniProtKB-KW"/>
</dbReference>
<dbReference type="Pfam" id="PF09721">
    <property type="entry name" value="Exosortase_EpsH"/>
    <property type="match status" value="1"/>
</dbReference>
<keyword evidence="3" id="KW-0645">Protease</keyword>
<dbReference type="NCBIfam" id="TIGR04178">
    <property type="entry name" value="exo_archaeo"/>
    <property type="match status" value="1"/>
</dbReference>
<feature type="transmembrane region" description="Helical" evidence="8">
    <location>
        <begin position="168"/>
        <end position="185"/>
    </location>
</feature>
<protein>
    <recommendedName>
        <fullName evidence="11">Exosortase/archaeosortase family protein</fullName>
    </recommendedName>
</protein>
<evidence type="ECO:0000256" key="6">
    <source>
        <dbReference type="ARBA" id="ARBA00022989"/>
    </source>
</evidence>
<dbReference type="InterPro" id="IPR019127">
    <property type="entry name" value="Exosortase"/>
</dbReference>
<evidence type="ECO:0000256" key="5">
    <source>
        <dbReference type="ARBA" id="ARBA00022801"/>
    </source>
</evidence>
<keyword evidence="7 8" id="KW-0472">Membrane</keyword>
<dbReference type="NCBIfam" id="NF046083">
    <property type="entry name" value="exosort_XrtY"/>
    <property type="match status" value="1"/>
</dbReference>
<dbReference type="Proteomes" id="UP000252081">
    <property type="component" value="Unassembled WGS sequence"/>
</dbReference>
<dbReference type="OrthoDB" id="793901at2"/>
<keyword evidence="4 8" id="KW-0812">Transmembrane</keyword>
<feature type="transmembrane region" description="Helical" evidence="8">
    <location>
        <begin position="99"/>
        <end position="119"/>
    </location>
</feature>
<evidence type="ECO:0000256" key="8">
    <source>
        <dbReference type="SAM" id="Phobius"/>
    </source>
</evidence>
<evidence type="ECO:0000313" key="10">
    <source>
        <dbReference type="Proteomes" id="UP000252081"/>
    </source>
</evidence>
<proteinExistence type="predicted"/>
<dbReference type="GO" id="GO:0005886">
    <property type="term" value="C:plasma membrane"/>
    <property type="evidence" value="ECO:0007669"/>
    <property type="project" value="UniProtKB-SubCell"/>
</dbReference>
<comment type="caution">
    <text evidence="9">The sequence shown here is derived from an EMBL/GenBank/DDBJ whole genome shotgun (WGS) entry which is preliminary data.</text>
</comment>
<keyword evidence="6 8" id="KW-1133">Transmembrane helix</keyword>
<dbReference type="EMBL" id="QNQU01000004">
    <property type="protein sequence ID" value="RBQ09993.1"/>
    <property type="molecule type" value="Genomic_DNA"/>
</dbReference>
<name>A0A366L936_9SPHI</name>
<keyword evidence="2" id="KW-1003">Cell membrane</keyword>
<evidence type="ECO:0000256" key="2">
    <source>
        <dbReference type="ARBA" id="ARBA00022475"/>
    </source>
</evidence>
<evidence type="ECO:0000256" key="1">
    <source>
        <dbReference type="ARBA" id="ARBA00004651"/>
    </source>
</evidence>
<evidence type="ECO:0000256" key="7">
    <source>
        <dbReference type="ARBA" id="ARBA00023136"/>
    </source>
</evidence>
<evidence type="ECO:0000313" key="9">
    <source>
        <dbReference type="EMBL" id="RBQ09993.1"/>
    </source>
</evidence>